<reference evidence="1" key="1">
    <citation type="submission" date="2022-07" db="EMBL/GenBank/DDBJ databases">
        <title>Genome Sequence of Phlebia brevispora.</title>
        <authorList>
            <person name="Buettner E."/>
        </authorList>
    </citation>
    <scope>NUCLEOTIDE SEQUENCE</scope>
    <source>
        <strain evidence="1">MPL23</strain>
    </source>
</reference>
<evidence type="ECO:0000313" key="1">
    <source>
        <dbReference type="EMBL" id="KAJ3529486.1"/>
    </source>
</evidence>
<comment type="caution">
    <text evidence="1">The sequence shown here is derived from an EMBL/GenBank/DDBJ whole genome shotgun (WGS) entry which is preliminary data.</text>
</comment>
<gene>
    <name evidence="1" type="ORF">NM688_g7849</name>
</gene>
<proteinExistence type="predicted"/>
<keyword evidence="2" id="KW-1185">Reference proteome</keyword>
<sequence length="553" mass="60197">MSDRGYFNLLAHLTRSTTSLPLSTAQAAVTHYLAHVQPTPTPLAASVISSAYFRSTSYAKLDALQTAFRHAVHLKVKLLKDEKRGLFTLGLSARTATWIYEVLKGLEGGAALLRFGCASGLLLGLEDWEDELTARNSRMRRRVEEELVIALAEVMDFHTEPNSAWEREFASDTEGTSFASIYIVLGIETHCTEMLSDALLIAARSLPLVDMRRLSALPLAPLTHLLLSTIGNAFDSGTFLSSLPDSLRRTSNGKVTLLPNSPFDAKLRELSTSQLVSSMAPLSAMYVQLLSALADAKPRDAWSVMADTLQRLDALTSLVEADWLRSSLAEIAPSDDDAIDADAKERVMVMWTILKTLLFTTIRLLQATLSLVISVPQPDMFSTSRNTSSTDRSTATSPSGLALTSLRILSHISFILPQFGGVTSIGTTDGGSGFPELKRAFYTALDVLSADPVESARFVRESRETFDATSDLAGSSRTSDWPARFVAAKKAYALACVEQLVPVLNDYNVQTDVYPLCAPYVDFLLSSSTRANIEHLPFGSPGLLLSINSRTSN</sequence>
<protein>
    <submittedName>
        <fullName evidence="1">Uncharacterized protein</fullName>
    </submittedName>
</protein>
<dbReference type="Proteomes" id="UP001148662">
    <property type="component" value="Unassembled WGS sequence"/>
</dbReference>
<organism evidence="1 2">
    <name type="scientific">Phlebia brevispora</name>
    <dbReference type="NCBI Taxonomy" id="194682"/>
    <lineage>
        <taxon>Eukaryota</taxon>
        <taxon>Fungi</taxon>
        <taxon>Dikarya</taxon>
        <taxon>Basidiomycota</taxon>
        <taxon>Agaricomycotina</taxon>
        <taxon>Agaricomycetes</taxon>
        <taxon>Polyporales</taxon>
        <taxon>Meruliaceae</taxon>
        <taxon>Phlebia</taxon>
    </lineage>
</organism>
<name>A0ACC1S0K9_9APHY</name>
<dbReference type="EMBL" id="JANHOG010001943">
    <property type="protein sequence ID" value="KAJ3529486.1"/>
    <property type="molecule type" value="Genomic_DNA"/>
</dbReference>
<accession>A0ACC1S0K9</accession>
<evidence type="ECO:0000313" key="2">
    <source>
        <dbReference type="Proteomes" id="UP001148662"/>
    </source>
</evidence>